<dbReference type="AlphaFoldDB" id="A0A836C2D1"/>
<organism evidence="3 4">
    <name type="scientific">Edaphochlamys debaryana</name>
    <dbReference type="NCBI Taxonomy" id="47281"/>
    <lineage>
        <taxon>Eukaryota</taxon>
        <taxon>Viridiplantae</taxon>
        <taxon>Chlorophyta</taxon>
        <taxon>core chlorophytes</taxon>
        <taxon>Chlorophyceae</taxon>
        <taxon>CS clade</taxon>
        <taxon>Chlamydomonadales</taxon>
        <taxon>Chlamydomonadales incertae sedis</taxon>
        <taxon>Edaphochlamys</taxon>
    </lineage>
</organism>
<keyword evidence="1" id="KW-0812">Transmembrane</keyword>
<evidence type="ECO:0000313" key="3">
    <source>
        <dbReference type="EMBL" id="KAG2496464.1"/>
    </source>
</evidence>
<keyword evidence="1" id="KW-0472">Membrane</keyword>
<protein>
    <submittedName>
        <fullName evidence="3">Uncharacterized protein</fullName>
    </submittedName>
</protein>
<feature type="chain" id="PRO_5032778810" evidence="2">
    <location>
        <begin position="26"/>
        <end position="231"/>
    </location>
</feature>
<gene>
    <name evidence="3" type="ORF">HYH03_005291</name>
</gene>
<keyword evidence="2" id="KW-0732">Signal</keyword>
<evidence type="ECO:0000313" key="4">
    <source>
        <dbReference type="Proteomes" id="UP000612055"/>
    </source>
</evidence>
<dbReference type="PANTHER" id="PTHR36768:SF1">
    <property type="entry name" value="ATP-DEPENDENT HELICASE_DEOXYRIBONUCLEASE SUBUNIT B"/>
    <property type="match status" value="1"/>
</dbReference>
<dbReference type="Proteomes" id="UP000612055">
    <property type="component" value="Unassembled WGS sequence"/>
</dbReference>
<reference evidence="3" key="1">
    <citation type="journal article" date="2020" name="bioRxiv">
        <title>Comparative genomics of Chlamydomonas.</title>
        <authorList>
            <person name="Craig R.J."/>
            <person name="Hasan A.R."/>
            <person name="Ness R.W."/>
            <person name="Keightley P.D."/>
        </authorList>
    </citation>
    <scope>NUCLEOTIDE SEQUENCE</scope>
    <source>
        <strain evidence="3">CCAP 11/70</strain>
    </source>
</reference>
<feature type="transmembrane region" description="Helical" evidence="1">
    <location>
        <begin position="178"/>
        <end position="197"/>
    </location>
</feature>
<name>A0A836C2D1_9CHLO</name>
<sequence length="231" mass="25621">MLSLRRPSCLRTVAIALCFALLARAEASSFRDGDYIHTSRKAQFHGSRTNWQDLLGQHCPRFGIDRLVAVPIPKPQLPFGKTDTYKLQLSFDGDRHLTPWVALLGEDAPTVPLVEVTLRRSGEELLGVTAEVRDAPEEFKRAHPVLVEELHNVTHWPKHVLVHYTFDTHNDVDLDRGLYVLFPAGLLAVLVLAFSALRGVQPKLAQFLADVTAESTTAAAAMWKGPEGKGE</sequence>
<dbReference type="OrthoDB" id="19329at2759"/>
<keyword evidence="4" id="KW-1185">Reference proteome</keyword>
<feature type="signal peptide" evidence="2">
    <location>
        <begin position="1"/>
        <end position="25"/>
    </location>
</feature>
<dbReference type="EMBL" id="JAEHOE010000018">
    <property type="protein sequence ID" value="KAG2496464.1"/>
    <property type="molecule type" value="Genomic_DNA"/>
</dbReference>
<dbReference type="PANTHER" id="PTHR36768">
    <property type="entry name" value="ATP-DEPENDENT HELICASE/DEOXYRIBONUCLEASE SUBUNIT B"/>
    <property type="match status" value="1"/>
</dbReference>
<proteinExistence type="predicted"/>
<evidence type="ECO:0000256" key="1">
    <source>
        <dbReference type="SAM" id="Phobius"/>
    </source>
</evidence>
<keyword evidence="1" id="KW-1133">Transmembrane helix</keyword>
<evidence type="ECO:0000256" key="2">
    <source>
        <dbReference type="SAM" id="SignalP"/>
    </source>
</evidence>
<accession>A0A836C2D1</accession>
<comment type="caution">
    <text evidence="3">The sequence shown here is derived from an EMBL/GenBank/DDBJ whole genome shotgun (WGS) entry which is preliminary data.</text>
</comment>